<dbReference type="AlphaFoldDB" id="A0A081BTR3"/>
<reference evidence="1" key="1">
    <citation type="journal article" date="2015" name="PeerJ">
        <title>First genomic representation of candidate bacterial phylum KSB3 points to enhanced environmental sensing as a trigger of wastewater bulking.</title>
        <authorList>
            <person name="Sekiguchi Y."/>
            <person name="Ohashi A."/>
            <person name="Parks D.H."/>
            <person name="Yamauchi T."/>
            <person name="Tyson G.W."/>
            <person name="Hugenholtz P."/>
        </authorList>
    </citation>
    <scope>NUCLEOTIDE SEQUENCE [LARGE SCALE GENOMIC DNA]</scope>
</reference>
<proteinExistence type="predicted"/>
<name>A0A081BTR3_VECG1</name>
<dbReference type="Proteomes" id="UP000030661">
    <property type="component" value="Unassembled WGS sequence"/>
</dbReference>
<sequence length="46" mass="5212">MCCGERTTANKNFMVRGDGCSAKLQFRGYQRCAKLEFRATFSGEEI</sequence>
<dbReference type="HOGENOM" id="CLU_3180545_0_0_0"/>
<keyword evidence="2" id="KW-1185">Reference proteome</keyword>
<evidence type="ECO:0000313" key="1">
    <source>
        <dbReference type="EMBL" id="GAK55718.1"/>
    </source>
</evidence>
<evidence type="ECO:0000313" key="2">
    <source>
        <dbReference type="Proteomes" id="UP000030661"/>
    </source>
</evidence>
<protein>
    <submittedName>
        <fullName evidence="1">Uncharacterized protein</fullName>
    </submittedName>
</protein>
<organism evidence="1">
    <name type="scientific">Vecturithrix granuli</name>
    <dbReference type="NCBI Taxonomy" id="1499967"/>
    <lineage>
        <taxon>Bacteria</taxon>
        <taxon>Candidatus Moduliflexota</taxon>
        <taxon>Candidatus Vecturitrichia</taxon>
        <taxon>Candidatus Vecturitrichales</taxon>
        <taxon>Candidatus Vecturitrichaceae</taxon>
        <taxon>Candidatus Vecturithrix</taxon>
    </lineage>
</organism>
<gene>
    <name evidence="1" type="ORF">U27_02676</name>
</gene>
<dbReference type="EMBL" id="DF820464">
    <property type="protein sequence ID" value="GAK55718.1"/>
    <property type="molecule type" value="Genomic_DNA"/>
</dbReference>
<accession>A0A081BTR3</accession>
<dbReference type="STRING" id="1499967.U27_02676"/>